<accession>A0ACC1XMR2</accession>
<name>A0ACC1XMR2_MELAZ</name>
<gene>
    <name evidence="1" type="ORF">OWV82_014754</name>
</gene>
<proteinExistence type="predicted"/>
<sequence length="422" mass="46969">MKLQIISREIIKPSSPTPPHLRTHKLSIFDQLAPDVYFPVILFYSRSSIKSSHHLKHSLSEILTHYYPFAGQVKDDFSIDCDDHGVIFIEANVASDMSEILKKPEIDLLENLLPCQPSESLTAPVNLAVQVNRFGCGGIAISICFKHIIADASAAANFIKNWAAVACGLNHSKDVVFDSTAIFPPNDSIALVKSLYNRSLSAESITKRFVFHGDKIAALREKISQGSFLDRPTRFEAVSALIWAGVIGVVRERDKIAVTHLIRTPVNLRKRMNPPLPQESMGNIFQVAMANWSMENEIDYNNLAGKIHESVRMIDDNYVRKLHGGGEYLNQFKNGDAGLLKSNTSRIFAITSWCTLPFYKADFGFGKPAWLSTAMRYKDVAILFDTCDGEGIEAWVALGKEDMALFKQEPGILAYASFNPSI</sequence>
<evidence type="ECO:0000313" key="1">
    <source>
        <dbReference type="EMBL" id="KAJ4712520.1"/>
    </source>
</evidence>
<dbReference type="EMBL" id="CM051401">
    <property type="protein sequence ID" value="KAJ4712520.1"/>
    <property type="molecule type" value="Genomic_DNA"/>
</dbReference>
<reference evidence="1 2" key="1">
    <citation type="journal article" date="2023" name="Science">
        <title>Complex scaffold remodeling in plant triterpene biosynthesis.</title>
        <authorList>
            <person name="De La Pena R."/>
            <person name="Hodgson H."/>
            <person name="Liu J.C."/>
            <person name="Stephenson M.J."/>
            <person name="Martin A.C."/>
            <person name="Owen C."/>
            <person name="Harkess A."/>
            <person name="Leebens-Mack J."/>
            <person name="Jimenez L.E."/>
            <person name="Osbourn A."/>
            <person name="Sattely E.S."/>
        </authorList>
    </citation>
    <scope>NUCLEOTIDE SEQUENCE [LARGE SCALE GENOMIC DNA]</scope>
    <source>
        <strain evidence="2">cv. JPN11</strain>
        <tissue evidence="1">Leaf</tissue>
    </source>
</reference>
<organism evidence="1 2">
    <name type="scientific">Melia azedarach</name>
    <name type="common">Chinaberry tree</name>
    <dbReference type="NCBI Taxonomy" id="155640"/>
    <lineage>
        <taxon>Eukaryota</taxon>
        <taxon>Viridiplantae</taxon>
        <taxon>Streptophyta</taxon>
        <taxon>Embryophyta</taxon>
        <taxon>Tracheophyta</taxon>
        <taxon>Spermatophyta</taxon>
        <taxon>Magnoliopsida</taxon>
        <taxon>eudicotyledons</taxon>
        <taxon>Gunneridae</taxon>
        <taxon>Pentapetalae</taxon>
        <taxon>rosids</taxon>
        <taxon>malvids</taxon>
        <taxon>Sapindales</taxon>
        <taxon>Meliaceae</taxon>
        <taxon>Melia</taxon>
    </lineage>
</organism>
<comment type="caution">
    <text evidence="1">The sequence shown here is derived from an EMBL/GenBank/DDBJ whole genome shotgun (WGS) entry which is preliminary data.</text>
</comment>
<evidence type="ECO:0000313" key="2">
    <source>
        <dbReference type="Proteomes" id="UP001164539"/>
    </source>
</evidence>
<dbReference type="Proteomes" id="UP001164539">
    <property type="component" value="Chromosome 8"/>
</dbReference>
<protein>
    <submittedName>
        <fullName evidence="1">Vinorine synthase-like</fullName>
    </submittedName>
</protein>
<keyword evidence="2" id="KW-1185">Reference proteome</keyword>